<evidence type="ECO:0000256" key="16">
    <source>
        <dbReference type="RuleBase" id="RU003404"/>
    </source>
</evidence>
<evidence type="ECO:0000256" key="5">
    <source>
        <dbReference type="ARBA" id="ARBA00022660"/>
    </source>
</evidence>
<dbReference type="GO" id="GO:0015990">
    <property type="term" value="P:electron transport coupled proton transport"/>
    <property type="evidence" value="ECO:0007669"/>
    <property type="project" value="TreeGrafter"/>
</dbReference>
<dbReference type="AlphaFoldDB" id="A0A286KAX3"/>
<feature type="transmembrane region" description="Helical" evidence="16">
    <location>
        <begin position="458"/>
        <end position="479"/>
    </location>
</feature>
<dbReference type="EMBL" id="KU728911">
    <property type="protein sequence ID" value="AOR07208.1"/>
    <property type="molecule type" value="Genomic_DNA"/>
</dbReference>
<keyword evidence="12 16" id="KW-0830">Ubiquinone</keyword>
<evidence type="ECO:0000259" key="19">
    <source>
        <dbReference type="Pfam" id="PF06455"/>
    </source>
</evidence>
<feature type="domain" description="NADH dehydrogenase subunit 5 C-terminal" evidence="19">
    <location>
        <begin position="398"/>
        <end position="577"/>
    </location>
</feature>
<feature type="transmembrane region" description="Helical" evidence="16">
    <location>
        <begin position="93"/>
        <end position="112"/>
    </location>
</feature>
<feature type="transmembrane region" description="Helical" evidence="16">
    <location>
        <begin position="301"/>
        <end position="323"/>
    </location>
</feature>
<dbReference type="PANTHER" id="PTHR42829">
    <property type="entry name" value="NADH-UBIQUINONE OXIDOREDUCTASE CHAIN 5"/>
    <property type="match status" value="1"/>
</dbReference>
<feature type="transmembrane region" description="Helical" evidence="16">
    <location>
        <begin position="175"/>
        <end position="198"/>
    </location>
</feature>
<dbReference type="PRINTS" id="PR01434">
    <property type="entry name" value="NADHDHGNASE5"/>
</dbReference>
<keyword evidence="10 16" id="KW-1133">Transmembrane helix</keyword>
<dbReference type="InterPro" id="IPR010934">
    <property type="entry name" value="NADH_DH_su5_C"/>
</dbReference>
<evidence type="ECO:0000256" key="2">
    <source>
        <dbReference type="ARBA" id="ARBA00012944"/>
    </source>
</evidence>
<evidence type="ECO:0000256" key="7">
    <source>
        <dbReference type="ARBA" id="ARBA00022792"/>
    </source>
</evidence>
<feature type="transmembrane region" description="Helical" evidence="16">
    <location>
        <begin position="344"/>
        <end position="363"/>
    </location>
</feature>
<evidence type="ECO:0000256" key="1">
    <source>
        <dbReference type="ARBA" id="ARBA00004448"/>
    </source>
</evidence>
<dbReference type="GO" id="GO:0003954">
    <property type="term" value="F:NADH dehydrogenase activity"/>
    <property type="evidence" value="ECO:0007669"/>
    <property type="project" value="TreeGrafter"/>
</dbReference>
<evidence type="ECO:0000259" key="17">
    <source>
        <dbReference type="Pfam" id="PF00361"/>
    </source>
</evidence>
<evidence type="ECO:0000256" key="13">
    <source>
        <dbReference type="ARBA" id="ARBA00023128"/>
    </source>
</evidence>
<dbReference type="GO" id="GO:0008137">
    <property type="term" value="F:NADH dehydrogenase (ubiquinone) activity"/>
    <property type="evidence" value="ECO:0007669"/>
    <property type="project" value="UniProtKB-EC"/>
</dbReference>
<evidence type="ECO:0000256" key="12">
    <source>
        <dbReference type="ARBA" id="ARBA00023075"/>
    </source>
</evidence>
<evidence type="ECO:0000256" key="8">
    <source>
        <dbReference type="ARBA" id="ARBA00022967"/>
    </source>
</evidence>
<evidence type="ECO:0000256" key="15">
    <source>
        <dbReference type="ARBA" id="ARBA00049551"/>
    </source>
</evidence>
<dbReference type="Pfam" id="PF00662">
    <property type="entry name" value="Proton_antipo_N"/>
    <property type="match status" value="1"/>
</dbReference>
<feature type="transmembrane region" description="Helical" evidence="16">
    <location>
        <begin position="56"/>
        <end position="81"/>
    </location>
</feature>
<keyword evidence="7" id="KW-0999">Mitochondrion inner membrane</keyword>
<dbReference type="InterPro" id="IPR001516">
    <property type="entry name" value="Proton_antipo_N"/>
</dbReference>
<dbReference type="InterPro" id="IPR001750">
    <property type="entry name" value="ND/Mrp_TM"/>
</dbReference>
<feature type="domain" description="NADH:quinone oxidoreductase/Mrp antiporter transmembrane" evidence="17">
    <location>
        <begin position="117"/>
        <end position="393"/>
    </location>
</feature>
<sequence>MLLSLFMKSWFSLSNFASNMVFSLLLLMMIPTSYALMTQETTLLEWTMASISSTPILLTVIADPIGLLFSCVVLFISGNVLMFSTVYMKEDKFINRFTVLVLMFILSMNLLIFIPHFMILLIGWDGLGITSFILVIYYQNPKSLAAGMVTALTNRIGDVMLLLAIAWTLNQGHWYIMNMWSTEVFSMQVIAITIAAMTKSAQMPFSSWLPAAMAAPTPVSALVHSSTLVTAGVFLLIRFYPFLHTLKYFNPMLLMFAVSTMLMAGLSATTECDMKKIIALSTLSQLGMMMTSLGLNMPQLAYFHMLTHALFKALLFVCAGSFINSHLHSQDLRWMGNLTNQMPVATSCITLANLALCGFPFMAGFYSKDLIMESAINMQNNMFMVALSLFSIGLTSFYSLRFSLVVMWSAYAGPLLVNMEEDSNIVKPMVALSMLSIIAGSAMSWIPPMSTSMFILPFMLKITPLIMVSLGLMFAWWALTMKAESTNNCELMMNPISHYASCTMWYLVPMSSQFTMKLPMALAHNYLKSIDQGWTEVSSGQGSNKLINFYSNMYMLKAPKSPTSYLVVSSTSSVAFMTGLMFMYL</sequence>
<evidence type="ECO:0000256" key="10">
    <source>
        <dbReference type="ARBA" id="ARBA00022989"/>
    </source>
</evidence>
<evidence type="ECO:0000256" key="9">
    <source>
        <dbReference type="ARBA" id="ARBA00022982"/>
    </source>
</evidence>
<feature type="transmembrane region" description="Helical" evidence="16">
    <location>
        <begin position="429"/>
        <end position="446"/>
    </location>
</feature>
<feature type="domain" description="NADH-Ubiquinone oxidoreductase (complex I) chain 5 N-terminal" evidence="18">
    <location>
        <begin position="51"/>
        <end position="97"/>
    </location>
</feature>
<protein>
    <recommendedName>
        <fullName evidence="3 16">NADH-ubiquinone oxidoreductase chain 5</fullName>
        <ecNumber evidence="2 16">7.1.1.2</ecNumber>
    </recommendedName>
</protein>
<dbReference type="Pfam" id="PF00361">
    <property type="entry name" value="Proton_antipo_M"/>
    <property type="match status" value="1"/>
</dbReference>
<evidence type="ECO:0000256" key="3">
    <source>
        <dbReference type="ARBA" id="ARBA00021096"/>
    </source>
</evidence>
<keyword evidence="14 16" id="KW-0472">Membrane</keyword>
<evidence type="ECO:0000256" key="6">
    <source>
        <dbReference type="ARBA" id="ARBA00022692"/>
    </source>
</evidence>
<feature type="transmembrane region" description="Helical" evidence="16">
    <location>
        <begin position="145"/>
        <end position="169"/>
    </location>
</feature>
<keyword evidence="9" id="KW-0249">Electron transport</keyword>
<feature type="transmembrane region" description="Helical" evidence="16">
    <location>
        <begin position="12"/>
        <end position="36"/>
    </location>
</feature>
<name>A0A286KAX3_9ANNE</name>
<evidence type="ECO:0000256" key="14">
    <source>
        <dbReference type="ARBA" id="ARBA00023136"/>
    </source>
</evidence>
<keyword evidence="8" id="KW-1278">Translocase</keyword>
<feature type="transmembrane region" description="Helical" evidence="16">
    <location>
        <begin position="563"/>
        <end position="584"/>
    </location>
</feature>
<comment type="function">
    <text evidence="16">Core subunit of the mitochondrial membrane respiratory chain NADH dehydrogenase (Complex I) which catalyzes electron transfer from NADH through the respiratory chain, using ubiquinone as an electron acceptor. Essential for the catalytic activity and assembly of complex I.</text>
</comment>
<gene>
    <name evidence="20" type="primary">ND5</name>
</gene>
<dbReference type="GO" id="GO:0005743">
    <property type="term" value="C:mitochondrial inner membrane"/>
    <property type="evidence" value="ECO:0007669"/>
    <property type="project" value="UniProtKB-SubCell"/>
</dbReference>
<accession>A0A286KAX3</accession>
<comment type="similarity">
    <text evidence="16">Belongs to the complex I subunit 5 family.</text>
</comment>
<proteinExistence type="inferred from homology"/>
<dbReference type="PANTHER" id="PTHR42829:SF2">
    <property type="entry name" value="NADH-UBIQUINONE OXIDOREDUCTASE CHAIN 5"/>
    <property type="match status" value="1"/>
</dbReference>
<keyword evidence="6 16" id="KW-0812">Transmembrane</keyword>
<evidence type="ECO:0000256" key="11">
    <source>
        <dbReference type="ARBA" id="ARBA00023027"/>
    </source>
</evidence>
<keyword evidence="11 16" id="KW-0520">NAD</keyword>
<comment type="subcellular location">
    <subcellularLocation>
        <location evidence="1">Mitochondrion inner membrane</location>
        <topology evidence="1">Multi-pass membrane protein</topology>
    </subcellularLocation>
</comment>
<dbReference type="InterPro" id="IPR003945">
    <property type="entry name" value="NU5C-like"/>
</dbReference>
<reference evidence="20" key="1">
    <citation type="journal article" date="2017" name="Proc. R. Soc. B">
        <title>Punctuated invasion of water, ice, snow and terrestrial ecozones by segmented worms (Oligochaeta: Enchytraeidae: Mesenchytraeus).</title>
        <authorList>
            <person name="Lang S.A."/>
            <person name="Saglam N."/>
            <person name="Kawash J."/>
            <person name="Shain D.H."/>
        </authorList>
    </citation>
    <scope>NUCLEOTIDE SEQUENCE</scope>
</reference>
<feature type="transmembrane region" description="Helical" evidence="16">
    <location>
        <begin position="219"/>
        <end position="240"/>
    </location>
</feature>
<dbReference type="GO" id="GO:0042773">
    <property type="term" value="P:ATP synthesis coupled electron transport"/>
    <property type="evidence" value="ECO:0007669"/>
    <property type="project" value="InterPro"/>
</dbReference>
<evidence type="ECO:0000256" key="4">
    <source>
        <dbReference type="ARBA" id="ARBA00022448"/>
    </source>
</evidence>
<dbReference type="Pfam" id="PF06455">
    <property type="entry name" value="NADH5_C"/>
    <property type="match status" value="1"/>
</dbReference>
<keyword evidence="5" id="KW-0679">Respiratory chain</keyword>
<evidence type="ECO:0000313" key="20">
    <source>
        <dbReference type="EMBL" id="AOR07208.1"/>
    </source>
</evidence>
<geneLocation type="mitochondrion" evidence="20"/>
<keyword evidence="4 16" id="KW-0813">Transport</keyword>
<organism evidence="20">
    <name type="scientific">Mesenchytraeus cf. gelidus SL-2017</name>
    <dbReference type="NCBI Taxonomy" id="2052679"/>
    <lineage>
        <taxon>Eukaryota</taxon>
        <taxon>Metazoa</taxon>
        <taxon>Spiralia</taxon>
        <taxon>Lophotrochozoa</taxon>
        <taxon>Annelida</taxon>
        <taxon>Clitellata</taxon>
        <taxon>Oligochaeta</taxon>
        <taxon>Enchytraeida</taxon>
        <taxon>Enchytraeidae</taxon>
        <taxon>Mesenchytraeus</taxon>
    </lineage>
</organism>
<feature type="transmembrane region" description="Helical" evidence="16">
    <location>
        <begin position="252"/>
        <end position="270"/>
    </location>
</feature>
<evidence type="ECO:0000259" key="18">
    <source>
        <dbReference type="Pfam" id="PF00662"/>
    </source>
</evidence>
<feature type="transmembrane region" description="Helical" evidence="16">
    <location>
        <begin position="383"/>
        <end position="408"/>
    </location>
</feature>
<dbReference type="EC" id="7.1.1.2" evidence="2 16"/>
<keyword evidence="13 16" id="KW-0496">Mitochondrion</keyword>
<comment type="catalytic activity">
    <reaction evidence="15 16">
        <text>a ubiquinone + NADH + 5 H(+)(in) = a ubiquinol + NAD(+) + 4 H(+)(out)</text>
        <dbReference type="Rhea" id="RHEA:29091"/>
        <dbReference type="Rhea" id="RHEA-COMP:9565"/>
        <dbReference type="Rhea" id="RHEA-COMP:9566"/>
        <dbReference type="ChEBI" id="CHEBI:15378"/>
        <dbReference type="ChEBI" id="CHEBI:16389"/>
        <dbReference type="ChEBI" id="CHEBI:17976"/>
        <dbReference type="ChEBI" id="CHEBI:57540"/>
        <dbReference type="ChEBI" id="CHEBI:57945"/>
        <dbReference type="EC" id="7.1.1.2"/>
    </reaction>
</comment>